<feature type="compositionally biased region" description="Polar residues" evidence="15">
    <location>
        <begin position="288"/>
        <end position="298"/>
    </location>
</feature>
<feature type="compositionally biased region" description="Basic and acidic residues" evidence="15">
    <location>
        <begin position="671"/>
        <end position="706"/>
    </location>
</feature>
<evidence type="ECO:0000256" key="7">
    <source>
        <dbReference type="ARBA" id="ARBA00022884"/>
    </source>
</evidence>
<feature type="compositionally biased region" description="Basic and acidic residues" evidence="15">
    <location>
        <begin position="1156"/>
        <end position="1171"/>
    </location>
</feature>
<evidence type="ECO:0000256" key="10">
    <source>
        <dbReference type="ARBA" id="ARBA00023242"/>
    </source>
</evidence>
<dbReference type="GO" id="GO:0140999">
    <property type="term" value="F:histone H3K4 trimethyltransferase activity"/>
    <property type="evidence" value="ECO:0007669"/>
    <property type="project" value="UniProtKB-EC"/>
</dbReference>
<comment type="catalytic activity">
    <reaction evidence="12">
        <text>N(6)-methyl-L-lysyl(4)-[histone H3] + S-adenosyl-L-methionine = N(6),N(6)-dimethyl-L-lysyl(4)-[histone H3] + S-adenosyl-L-homocysteine + H(+)</text>
        <dbReference type="Rhea" id="RHEA:60268"/>
        <dbReference type="Rhea" id="RHEA-COMP:15540"/>
        <dbReference type="Rhea" id="RHEA-COMP:15543"/>
        <dbReference type="ChEBI" id="CHEBI:15378"/>
        <dbReference type="ChEBI" id="CHEBI:57856"/>
        <dbReference type="ChEBI" id="CHEBI:59789"/>
        <dbReference type="ChEBI" id="CHEBI:61929"/>
        <dbReference type="ChEBI" id="CHEBI:61976"/>
    </reaction>
</comment>
<dbReference type="GO" id="GO:0003723">
    <property type="term" value="F:RNA binding"/>
    <property type="evidence" value="ECO:0007669"/>
    <property type="project" value="UniProtKB-UniRule"/>
</dbReference>
<dbReference type="PROSITE" id="PS50280">
    <property type="entry name" value="SET"/>
    <property type="match status" value="1"/>
</dbReference>
<dbReference type="SMART" id="SM00360">
    <property type="entry name" value="RRM"/>
    <property type="match status" value="1"/>
</dbReference>
<evidence type="ECO:0000256" key="12">
    <source>
        <dbReference type="ARBA" id="ARBA00047583"/>
    </source>
</evidence>
<comment type="catalytic activity">
    <reaction evidence="11">
        <text>L-lysyl(4)-[histone H3] + 3 S-adenosyl-L-methionine = N(6),N(6),N(6)-trimethyl-L-lysyl(4)-[histone H3] + 3 S-adenosyl-L-homocysteine + 3 H(+)</text>
        <dbReference type="Rhea" id="RHEA:60260"/>
        <dbReference type="Rhea" id="RHEA-COMP:15537"/>
        <dbReference type="Rhea" id="RHEA-COMP:15547"/>
        <dbReference type="ChEBI" id="CHEBI:15378"/>
        <dbReference type="ChEBI" id="CHEBI:29969"/>
        <dbReference type="ChEBI" id="CHEBI:57856"/>
        <dbReference type="ChEBI" id="CHEBI:59789"/>
        <dbReference type="ChEBI" id="CHEBI:61961"/>
        <dbReference type="EC" id="2.1.1.354"/>
    </reaction>
</comment>
<evidence type="ECO:0000313" key="20">
    <source>
        <dbReference type="Proteomes" id="UP000887567"/>
    </source>
</evidence>
<dbReference type="EnsemblMetazoa" id="XM_021059101.2">
    <property type="protein sequence ID" value="XP_020914760.1"/>
    <property type="gene ID" value="LOC110252302"/>
</dbReference>
<feature type="region of interest" description="Disordered" evidence="15">
    <location>
        <begin position="944"/>
        <end position="976"/>
    </location>
</feature>
<evidence type="ECO:0000256" key="1">
    <source>
        <dbReference type="ARBA" id="ARBA00004123"/>
    </source>
</evidence>
<dbReference type="SUPFAM" id="SSF54928">
    <property type="entry name" value="RNA-binding domain, RBD"/>
    <property type="match status" value="1"/>
</dbReference>
<feature type="region of interest" description="Disordered" evidence="15">
    <location>
        <begin position="1468"/>
        <end position="1487"/>
    </location>
</feature>
<dbReference type="FunFam" id="2.170.270.10:FF:000010">
    <property type="entry name" value="Histone-lysine N-methyltransferase"/>
    <property type="match status" value="1"/>
</dbReference>
<organism evidence="19 20">
    <name type="scientific">Exaiptasia diaphana</name>
    <name type="common">Tropical sea anemone</name>
    <name type="synonym">Aiptasia pulchella</name>
    <dbReference type="NCBI Taxonomy" id="2652724"/>
    <lineage>
        <taxon>Eukaryota</taxon>
        <taxon>Metazoa</taxon>
        <taxon>Cnidaria</taxon>
        <taxon>Anthozoa</taxon>
        <taxon>Hexacorallia</taxon>
        <taxon>Actiniaria</taxon>
        <taxon>Aiptasiidae</taxon>
        <taxon>Exaiptasia</taxon>
    </lineage>
</organism>
<dbReference type="PANTHER" id="PTHR45814">
    <property type="entry name" value="HISTONE-LYSINE N-METHYLTRANSFERASE SETD1"/>
    <property type="match status" value="1"/>
</dbReference>
<evidence type="ECO:0000259" key="16">
    <source>
        <dbReference type="PROSITE" id="PS50102"/>
    </source>
</evidence>
<feature type="compositionally biased region" description="Basic and acidic residues" evidence="15">
    <location>
        <begin position="619"/>
        <end position="637"/>
    </location>
</feature>
<feature type="compositionally biased region" description="Acidic residues" evidence="15">
    <location>
        <begin position="1112"/>
        <end position="1155"/>
    </location>
</feature>
<dbReference type="Gene3D" id="3.30.70.330">
    <property type="match status" value="1"/>
</dbReference>
<feature type="compositionally biased region" description="Basic and acidic residues" evidence="15">
    <location>
        <begin position="1001"/>
        <end position="1024"/>
    </location>
</feature>
<dbReference type="CDD" id="cd19169">
    <property type="entry name" value="SET_SETD1"/>
    <property type="match status" value="1"/>
</dbReference>
<accession>A0A913Y4V0</accession>
<dbReference type="SMART" id="SM01291">
    <property type="entry name" value="N-SET"/>
    <property type="match status" value="1"/>
</dbReference>
<feature type="region of interest" description="Disordered" evidence="15">
    <location>
        <begin position="229"/>
        <end position="792"/>
    </location>
</feature>
<sequence length="1661" mass="188417">MSYEPPGFTKNSIYSHGKVYESTSKVGSTFSSFEKPVANGAAKYLSRNEGGRHKRNYKLLIDPALKKGSEKIFRFDGEFPGQPPIVPKDPRSRRTRIWTLNKADLPVPNFKFDKYYVGTPPQREVVFTGLNDNVDKKFLQEMCQKYGKVEHIKIYYDPLTKKHAGKARVTFDLTKSAKLACTKLNSFSVMGNIISTQLEPNLKGINSRHKLHKSMDKPTSKESFYHQPAKQPIHYPTPPPSTNCHSPSIDSSLSTPCTPKTNRPVDPRIRNTTPVTPPLPDLSSSTSNVQKSFGSQLSGHGMFSSSLSSSSSSFEPISPPPAPSKDFEDTPVDGAPPLPPPIDTSASFLRYEDISPEQPPTPDAVQNTKSFNLVPTRISDESKISRMIESVRKDSSRHSPGRDPSRSPKSDKYDSRSHDLKHYSEHDRDKYRDRYYSRDYRDEKDYRRDTKRSDRYSEHRYSRHYDSWKDSSYSEYKSRKSEYSRGSYRDDYDKRHGDKSKDNSKYKRSDRYSTSPRRPEDRDRYTTSPHRSDDRRKSEDLYSKDDSKSRDRHGVRSPVDGETYPYTSSREDKRGSRGTRNQSPAKYGKSPVTSHSRKGPVSPPGSPNEVISYHGSNRHSKEPAIDDQFGSDKEKTKQLFGLDVIRKRKLSNSTDDSEDCNFKSKKSHSKKLTECENERYSPELFDESKNKNEETACESGQHKTDDLPEIEDISPCPSPQGTVTVNAEVVKTSEEHSSLYSDIETNDELATTDSKTEDQDDDAMSLSSISSNEDFELNEPSKKISPQPKTVSVPPPNMVFSLPPPMIPPPLLFNPHVPPPGIPIPPPYLPPPLPGAIPTHMPPPRLSGVPIPPPIPPPTVLPPIPGTSTSYSNRYQPPIGGYRGQGFEYKPSKQEQYWNWKRQIIEVVCKTIHSDLDTVLSRDVLRKLVESSAFKSLDAWWENQKKPKPAPTSSSTSSTATVGQVTSSSSTLLGPSPFDRSHSMALGFRASLPKLPSFRRRAPEPKEDIDKKEELSKALTEKTSHVGFSKKRRIDDSETDTETLSSLHEGKRQRTTSNLLDDDDDRSQSPWQHLDDNLEAAPPAMDVRVTKGTDRRTSTGSSLYNTIYSSESEGESESEDESEYKDESEDEQEESSEEEVSSDEESEEESEESDEDEKKEIQIDLSKIQDDKLDDDSEDVEVGRLVDSEDSLVESALEENDQVSLKSTVETVTLSQTTKFVNLETLPMLPDKDKETVKDDELDSSKDKIKTVEEDLITEEIKDKDDILKDDKEYDKSVDLEVKEITENHEKTEAKLSIASLVELDHSYGLAPRDATPTIDVEGLENETPEKEVIADHVTPKVEKKEAVKEKPVLVPVRKQLFPVRSFEQDDELVYEFLKTGLDYEDAHFLRTGFEQLNQVCSESVIAAKWSFHPVTTLPLNQPTPKRRRQKIDFGTQHVTGCARSEGYYKIDKKEKAKFAENLHKQVEEKDAPDVEEPKLDASKGKQLSRENRAMQRRLQSVVFNEDFGDILKFNKLRVRKKQLKFAKSPIHDWGLVALEPIAADEMVIEYVGEMIRQVIADTRERNYEERGIGSSYMFRLDEETIIDATIKGNFARFINHCCEPNCYAKVIAMESEKKIVIYSKRDIQVNEEITYDYKFPLEDEKIPCLCGAQHCRGTLN</sequence>
<feature type="domain" description="RRM" evidence="16">
    <location>
        <begin position="123"/>
        <end position="201"/>
    </location>
</feature>
<evidence type="ECO:0000259" key="18">
    <source>
        <dbReference type="PROSITE" id="PS50868"/>
    </source>
</evidence>
<dbReference type="InterPro" id="IPR037841">
    <property type="entry name" value="SET_SETD1A/B"/>
</dbReference>
<dbReference type="GO" id="GO:0032259">
    <property type="term" value="P:methylation"/>
    <property type="evidence" value="ECO:0007669"/>
    <property type="project" value="UniProtKB-KW"/>
</dbReference>
<keyword evidence="10" id="KW-0539">Nucleus</keyword>
<evidence type="ECO:0000256" key="8">
    <source>
        <dbReference type="ARBA" id="ARBA00023015"/>
    </source>
</evidence>
<keyword evidence="9" id="KW-0804">Transcription</keyword>
<evidence type="ECO:0000256" key="3">
    <source>
        <dbReference type="ARBA" id="ARBA00022603"/>
    </source>
</evidence>
<feature type="compositionally biased region" description="Basic and acidic residues" evidence="15">
    <location>
        <begin position="378"/>
        <end position="469"/>
    </location>
</feature>
<dbReference type="InterPro" id="IPR001214">
    <property type="entry name" value="SET_dom"/>
</dbReference>
<dbReference type="Pfam" id="PF11764">
    <property type="entry name" value="N-SET"/>
    <property type="match status" value="1"/>
</dbReference>
<feature type="compositionally biased region" description="Polar residues" evidence="15">
    <location>
        <begin position="364"/>
        <end position="373"/>
    </location>
</feature>
<dbReference type="EC" id="2.1.1.354" evidence="2"/>
<dbReference type="InterPro" id="IPR003616">
    <property type="entry name" value="Post-SET_dom"/>
</dbReference>
<evidence type="ECO:0000256" key="13">
    <source>
        <dbReference type="ARBA" id="ARBA00049129"/>
    </source>
</evidence>
<protein>
    <recommendedName>
        <fullName evidence="2">[histone H3]-lysine(4) N-trimethyltransferase</fullName>
        <ecNumber evidence="2">2.1.1.354</ecNumber>
    </recommendedName>
</protein>
<evidence type="ECO:0000256" key="11">
    <source>
        <dbReference type="ARBA" id="ARBA00047571"/>
    </source>
</evidence>
<dbReference type="Pfam" id="PF00856">
    <property type="entry name" value="SET"/>
    <property type="match status" value="1"/>
</dbReference>
<dbReference type="GO" id="GO:0048188">
    <property type="term" value="C:Set1C/COMPASS complex"/>
    <property type="evidence" value="ECO:0007669"/>
    <property type="project" value="InterPro"/>
</dbReference>
<dbReference type="InterPro" id="IPR046341">
    <property type="entry name" value="SET_dom_sf"/>
</dbReference>
<dbReference type="RefSeq" id="XP_020914760.1">
    <property type="nucleotide sequence ID" value="XM_021059101.2"/>
</dbReference>
<feature type="domain" description="Post-SET" evidence="18">
    <location>
        <begin position="1645"/>
        <end position="1661"/>
    </location>
</feature>
<dbReference type="OrthoDB" id="308383at2759"/>
<feature type="compositionally biased region" description="Polar residues" evidence="15">
    <location>
        <begin position="242"/>
        <end position="261"/>
    </location>
</feature>
<dbReference type="PROSITE" id="PS50868">
    <property type="entry name" value="POST_SET"/>
    <property type="match status" value="1"/>
</dbReference>
<dbReference type="SMART" id="SM00317">
    <property type="entry name" value="SET"/>
    <property type="match status" value="1"/>
</dbReference>
<dbReference type="PANTHER" id="PTHR45814:SF2">
    <property type="entry name" value="HISTONE-LYSINE N-METHYLTRANSFERASE SETD1"/>
    <property type="match status" value="1"/>
</dbReference>
<feature type="compositionally biased region" description="Polar residues" evidence="15">
    <location>
        <begin position="1098"/>
        <end position="1108"/>
    </location>
</feature>
<keyword evidence="20" id="KW-1185">Reference proteome</keyword>
<evidence type="ECO:0000256" key="5">
    <source>
        <dbReference type="ARBA" id="ARBA00022691"/>
    </source>
</evidence>
<evidence type="ECO:0000256" key="14">
    <source>
        <dbReference type="PROSITE-ProRule" id="PRU00176"/>
    </source>
</evidence>
<dbReference type="PROSITE" id="PS50102">
    <property type="entry name" value="RRM"/>
    <property type="match status" value="1"/>
</dbReference>
<feature type="compositionally biased region" description="Low complexity" evidence="15">
    <location>
        <begin position="304"/>
        <end position="316"/>
    </location>
</feature>
<dbReference type="GeneID" id="110252302"/>
<evidence type="ECO:0000256" key="2">
    <source>
        <dbReference type="ARBA" id="ARBA00012182"/>
    </source>
</evidence>
<dbReference type="KEGG" id="epa:110252302"/>
<proteinExistence type="predicted"/>
<dbReference type="InterPro" id="IPR000504">
    <property type="entry name" value="RRM_dom"/>
</dbReference>
<dbReference type="SMART" id="SM00508">
    <property type="entry name" value="PostSET"/>
    <property type="match status" value="1"/>
</dbReference>
<keyword evidence="7 14" id="KW-0694">RNA-binding</keyword>
<dbReference type="InterPro" id="IPR012677">
    <property type="entry name" value="Nucleotide-bd_a/b_plait_sf"/>
</dbReference>
<dbReference type="InterPro" id="IPR044570">
    <property type="entry name" value="Set1-like"/>
</dbReference>
<feature type="compositionally biased region" description="Basic and acidic residues" evidence="15">
    <location>
        <begin position="476"/>
        <end position="554"/>
    </location>
</feature>
<keyword evidence="6" id="KW-0156">Chromatin regulator</keyword>
<dbReference type="Gene3D" id="2.170.270.10">
    <property type="entry name" value="SET domain"/>
    <property type="match status" value="1"/>
</dbReference>
<feature type="domain" description="SET" evidence="17">
    <location>
        <begin position="1522"/>
        <end position="1639"/>
    </location>
</feature>
<keyword evidence="3" id="KW-0489">Methyltransferase</keyword>
<dbReference type="Pfam" id="PF00076">
    <property type="entry name" value="RRM_1"/>
    <property type="match status" value="1"/>
</dbReference>
<dbReference type="SUPFAM" id="SSF82199">
    <property type="entry name" value="SET domain"/>
    <property type="match status" value="1"/>
</dbReference>
<dbReference type="OMA" id="RANMPRM"/>
<feature type="compositionally biased region" description="Basic and acidic residues" evidence="15">
    <location>
        <begin position="1088"/>
        <end position="1097"/>
    </location>
</feature>
<evidence type="ECO:0000259" key="17">
    <source>
        <dbReference type="PROSITE" id="PS50280"/>
    </source>
</evidence>
<evidence type="ECO:0000256" key="6">
    <source>
        <dbReference type="ARBA" id="ARBA00022853"/>
    </source>
</evidence>
<keyword evidence="4" id="KW-0808">Transferase</keyword>
<feature type="compositionally biased region" description="Low complexity" evidence="15">
    <location>
        <begin position="952"/>
        <end position="976"/>
    </location>
</feature>
<reference evidence="19" key="1">
    <citation type="submission" date="2022-11" db="UniProtKB">
        <authorList>
            <consortium name="EnsemblMetazoa"/>
        </authorList>
    </citation>
    <scope>IDENTIFICATION</scope>
</reference>
<evidence type="ECO:0000256" key="15">
    <source>
        <dbReference type="SAM" id="MobiDB-lite"/>
    </source>
</evidence>
<dbReference type="Proteomes" id="UP000887567">
    <property type="component" value="Unplaced"/>
</dbReference>
<dbReference type="InterPro" id="IPR024657">
    <property type="entry name" value="COMPASS_Set1_N-SET"/>
</dbReference>
<name>A0A913Y4V0_EXADI</name>
<evidence type="ECO:0000256" key="9">
    <source>
        <dbReference type="ARBA" id="ARBA00023163"/>
    </source>
</evidence>
<keyword evidence="8" id="KW-0805">Transcription regulation</keyword>
<evidence type="ECO:0000313" key="19">
    <source>
        <dbReference type="EnsemblMetazoa" id="XP_020914760.1"/>
    </source>
</evidence>
<dbReference type="InterPro" id="IPR035979">
    <property type="entry name" value="RBD_domain_sf"/>
</dbReference>
<comment type="catalytic activity">
    <reaction evidence="13">
        <text>N(6),N(6)-dimethyl-L-lysyl(4)-[histone H3] + S-adenosyl-L-methionine = N(6),N(6),N(6)-trimethyl-L-lysyl(4)-[histone H3] + S-adenosyl-L-homocysteine + H(+)</text>
        <dbReference type="Rhea" id="RHEA:60272"/>
        <dbReference type="Rhea" id="RHEA-COMP:15537"/>
        <dbReference type="Rhea" id="RHEA-COMP:15540"/>
        <dbReference type="ChEBI" id="CHEBI:15378"/>
        <dbReference type="ChEBI" id="CHEBI:57856"/>
        <dbReference type="ChEBI" id="CHEBI:59789"/>
        <dbReference type="ChEBI" id="CHEBI:61961"/>
        <dbReference type="ChEBI" id="CHEBI:61976"/>
    </reaction>
</comment>
<evidence type="ECO:0000256" key="4">
    <source>
        <dbReference type="ARBA" id="ARBA00022679"/>
    </source>
</evidence>
<comment type="subcellular location">
    <subcellularLocation>
        <location evidence="1">Nucleus</location>
    </subcellularLocation>
</comment>
<feature type="region of interest" description="Disordered" evidence="15">
    <location>
        <begin position="996"/>
        <end position="1187"/>
    </location>
</feature>
<keyword evidence="5" id="KW-0949">S-adenosyl-L-methionine</keyword>